<gene>
    <name evidence="3" type="primary">AlNc14C602G12226</name>
    <name evidence="3" type="ORF">ALNC14_137570</name>
</gene>
<feature type="region of interest" description="Disordered" evidence="2">
    <location>
        <begin position="1"/>
        <end position="37"/>
    </location>
</feature>
<organism evidence="3">
    <name type="scientific">Albugo laibachii Nc14</name>
    <dbReference type="NCBI Taxonomy" id="890382"/>
    <lineage>
        <taxon>Eukaryota</taxon>
        <taxon>Sar</taxon>
        <taxon>Stramenopiles</taxon>
        <taxon>Oomycota</taxon>
        <taxon>Peronosporomycetes</taxon>
        <taxon>Albuginales</taxon>
        <taxon>Albuginaceae</taxon>
        <taxon>Albugo</taxon>
    </lineage>
</organism>
<protein>
    <submittedName>
        <fullName evidence="3">AlNc14C602G12226 protein</fullName>
    </submittedName>
</protein>
<accession>F0X1D6</accession>
<feature type="coiled-coil region" evidence="1">
    <location>
        <begin position="91"/>
        <end position="132"/>
    </location>
</feature>
<evidence type="ECO:0000256" key="1">
    <source>
        <dbReference type="SAM" id="Coils"/>
    </source>
</evidence>
<dbReference type="AlphaFoldDB" id="F0X1D6"/>
<evidence type="ECO:0000313" key="3">
    <source>
        <dbReference type="EMBL" id="CCA27613.1"/>
    </source>
</evidence>
<dbReference type="EMBL" id="FR824614">
    <property type="protein sequence ID" value="CCA27613.1"/>
    <property type="molecule type" value="Genomic_DNA"/>
</dbReference>
<evidence type="ECO:0000256" key="2">
    <source>
        <dbReference type="SAM" id="MobiDB-lite"/>
    </source>
</evidence>
<reference evidence="3" key="2">
    <citation type="submission" date="2011-02" db="EMBL/GenBank/DDBJ databases">
        <authorList>
            <person name="MacLean D."/>
        </authorList>
    </citation>
    <scope>NUCLEOTIDE SEQUENCE</scope>
</reference>
<sequence length="274" mass="30787">MEFMKKKQTLNQRWTPLEVHPREMDSSGSSPPRNGRQTEDMVALRALARSLQTTIEQFQCCQGQVCDTHSVDSQSIISSDMSESSTSSHQMLDWQSQVTDLTQENDALRQELAKSKNKLDQTEAALLQCKAETIRSRAELVSVASQLREEQKIADDLRYQLLRYQASAATREFKYDLDQAAPSAESAESFCRRHEEEYPLIIAKTRQPVADDFGRDNIWTTSLGGPEHDCAIIKQLEVVSGDVEASYSVEKEVANLEQALKALRASLADVDNSI</sequence>
<proteinExistence type="predicted"/>
<name>F0X1D6_9STRA</name>
<reference evidence="3" key="1">
    <citation type="journal article" date="2011" name="PLoS Biol.">
        <title>Gene gain and loss during evolution of obligate parasitism in the white rust pathogen of Arabidopsis thaliana.</title>
        <authorList>
            <person name="Kemen E."/>
            <person name="Gardiner A."/>
            <person name="Schultz-Larsen T."/>
            <person name="Kemen A.C."/>
            <person name="Balmuth A.L."/>
            <person name="Robert-Seilaniantz A."/>
            <person name="Bailey K."/>
            <person name="Holub E."/>
            <person name="Studholme D.J."/>
            <person name="Maclean D."/>
            <person name="Jones J.D."/>
        </authorList>
    </citation>
    <scope>NUCLEOTIDE SEQUENCE</scope>
</reference>
<keyword evidence="1" id="KW-0175">Coiled coil</keyword>
<dbReference type="HOGENOM" id="CLU_1017146_0_0_1"/>